<keyword evidence="3" id="KW-1185">Reference proteome</keyword>
<dbReference type="Gene3D" id="3.60.70.12">
    <property type="entry name" value="L-amino peptidase D-ALA esterase/amidase"/>
    <property type="match status" value="1"/>
</dbReference>
<dbReference type="PANTHER" id="PTHR36512">
    <property type="entry name" value="D-AMINOPEPTIDASE"/>
    <property type="match status" value="1"/>
</dbReference>
<proteinExistence type="inferred from homology"/>
<dbReference type="Proteomes" id="UP000831304">
    <property type="component" value="Chromosome"/>
</dbReference>
<accession>A0ABY4B091</accession>
<evidence type="ECO:0000313" key="2">
    <source>
        <dbReference type="EMBL" id="UOE27781.1"/>
    </source>
</evidence>
<sequence>MTRASELGIVVGELPAGPNDAITDVAGVRVGHTTLISGDGPLRVGEGPVRTGVTVVIPREEPWHRPLFAAPFRLNGNGELTGLEWVRESGTLTSYLALTNTHSVGVVRDALIADEARRRGGDRAFFSLPVVGETWDGVLNDINGFHVRPEHVRAAIEAASGGRVEEGSVGGGTGMMAHGFKGGIGTASRLVPAESGGYTVGVLVQANHGSRARLRVNGVPVGERFERELPPVERFFDRMSEEEGSIIVLVATDAPLLPTQCARLAKRAALGIGRMGGAGENGSGDLVLCFSTGNDAVPGGFDRGSALTSTVEVLANEHIDPLFYAAIEATEAAILNAMLASPTMVGASGFTAPGIPHELLVTALAEAAGR</sequence>
<comment type="similarity">
    <text evidence="1">Belongs to the peptidase S58 family.</text>
</comment>
<dbReference type="EMBL" id="CP094533">
    <property type="protein sequence ID" value="UOE27781.1"/>
    <property type="molecule type" value="Genomic_DNA"/>
</dbReference>
<name>A0ABY4B091_9MICO</name>
<evidence type="ECO:0000256" key="1">
    <source>
        <dbReference type="ARBA" id="ARBA00007068"/>
    </source>
</evidence>
<gene>
    <name evidence="2" type="ORF">MTP13_08395</name>
</gene>
<dbReference type="CDD" id="cd02253">
    <property type="entry name" value="DmpA"/>
    <property type="match status" value="1"/>
</dbReference>
<dbReference type="PANTHER" id="PTHR36512:SF3">
    <property type="entry name" value="BLR5678 PROTEIN"/>
    <property type="match status" value="1"/>
</dbReference>
<dbReference type="Pfam" id="PF03576">
    <property type="entry name" value="Peptidase_S58"/>
    <property type="match status" value="1"/>
</dbReference>
<organism evidence="2 3">
    <name type="scientific">Agromyces soli</name>
    <dbReference type="NCBI Taxonomy" id="659012"/>
    <lineage>
        <taxon>Bacteria</taxon>
        <taxon>Bacillati</taxon>
        <taxon>Actinomycetota</taxon>
        <taxon>Actinomycetes</taxon>
        <taxon>Micrococcales</taxon>
        <taxon>Microbacteriaceae</taxon>
        <taxon>Agromyces</taxon>
    </lineage>
</organism>
<protein>
    <submittedName>
        <fullName evidence="2">P1 family peptidase</fullName>
    </submittedName>
</protein>
<reference evidence="2 3" key="1">
    <citation type="submission" date="2022-03" db="EMBL/GenBank/DDBJ databases">
        <title>Agromyces sp. isolated from the gut of P. brevitarsis seulensis larvae.</title>
        <authorList>
            <person name="Won M."/>
            <person name="Kwon S.-W."/>
        </authorList>
    </citation>
    <scope>NUCLEOTIDE SEQUENCE [LARGE SCALE GENOMIC DNA]</scope>
    <source>
        <strain evidence="2 3">KACC 16215</strain>
    </source>
</reference>
<dbReference type="RefSeq" id="WP_243570602.1">
    <property type="nucleotide sequence ID" value="NZ_BAAARD010000001.1"/>
</dbReference>
<evidence type="ECO:0000313" key="3">
    <source>
        <dbReference type="Proteomes" id="UP000831304"/>
    </source>
</evidence>
<dbReference type="InterPro" id="IPR016117">
    <property type="entry name" value="ArgJ-like_dom_sf"/>
</dbReference>
<dbReference type="InterPro" id="IPR005321">
    <property type="entry name" value="Peptidase_S58_DmpA"/>
</dbReference>
<dbReference type="SUPFAM" id="SSF56266">
    <property type="entry name" value="DmpA/ArgJ-like"/>
    <property type="match status" value="1"/>
</dbReference>